<dbReference type="InterPro" id="IPR000726">
    <property type="entry name" value="Glyco_hydro_19_cat"/>
</dbReference>
<protein>
    <submittedName>
        <fullName evidence="2">Glycoside hydrolase family 19 protein</fullName>
    </submittedName>
</protein>
<evidence type="ECO:0000313" key="2">
    <source>
        <dbReference type="EMBL" id="MFB9994064.1"/>
    </source>
</evidence>
<dbReference type="InterPro" id="IPR052354">
    <property type="entry name" value="Cell_Wall_Dynamics_Protein"/>
</dbReference>
<gene>
    <name evidence="2" type="ORF">ACFFLM_19075</name>
</gene>
<feature type="domain" description="Glycoside hydrolase family 19 catalytic" evidence="1">
    <location>
        <begin position="110"/>
        <end position="165"/>
    </location>
</feature>
<dbReference type="Pfam" id="PF00182">
    <property type="entry name" value="Glyco_hydro_19"/>
    <property type="match status" value="1"/>
</dbReference>
<organism evidence="2 3">
    <name type="scientific">Deinococcus oregonensis</name>
    <dbReference type="NCBI Taxonomy" id="1805970"/>
    <lineage>
        <taxon>Bacteria</taxon>
        <taxon>Thermotogati</taxon>
        <taxon>Deinococcota</taxon>
        <taxon>Deinococci</taxon>
        <taxon>Deinococcales</taxon>
        <taxon>Deinococcaceae</taxon>
        <taxon>Deinococcus</taxon>
    </lineage>
</organism>
<dbReference type="SUPFAM" id="SSF53955">
    <property type="entry name" value="Lysozyme-like"/>
    <property type="match status" value="1"/>
</dbReference>
<keyword evidence="2" id="KW-0378">Hydrolase</keyword>
<comment type="caution">
    <text evidence="2">The sequence shown here is derived from an EMBL/GenBank/DDBJ whole genome shotgun (WGS) entry which is preliminary data.</text>
</comment>
<dbReference type="EMBL" id="JBHLYR010000059">
    <property type="protein sequence ID" value="MFB9994064.1"/>
    <property type="molecule type" value="Genomic_DNA"/>
</dbReference>
<dbReference type="RefSeq" id="WP_380014105.1">
    <property type="nucleotide sequence ID" value="NZ_JBHLYR010000059.1"/>
</dbReference>
<evidence type="ECO:0000259" key="1">
    <source>
        <dbReference type="Pfam" id="PF00182"/>
    </source>
</evidence>
<accession>A0ABV6B2R6</accession>
<dbReference type="Proteomes" id="UP001589733">
    <property type="component" value="Unassembled WGS sequence"/>
</dbReference>
<dbReference type="PANTHER" id="PTHR34408:SF1">
    <property type="entry name" value="GLYCOSYL HYDROLASE FAMILY 19 DOMAIN-CONTAINING PROTEIN HI_1415"/>
    <property type="match status" value="1"/>
</dbReference>
<name>A0ABV6B2R6_9DEIO</name>
<dbReference type="Gene3D" id="1.10.530.10">
    <property type="match status" value="1"/>
</dbReference>
<dbReference type="GO" id="GO:0016787">
    <property type="term" value="F:hydrolase activity"/>
    <property type="evidence" value="ECO:0007669"/>
    <property type="project" value="UniProtKB-KW"/>
</dbReference>
<proteinExistence type="predicted"/>
<reference evidence="2 3" key="1">
    <citation type="submission" date="2024-09" db="EMBL/GenBank/DDBJ databases">
        <authorList>
            <person name="Sun Q."/>
            <person name="Mori K."/>
        </authorList>
    </citation>
    <scope>NUCLEOTIDE SEQUENCE [LARGE SCALE GENOMIC DNA]</scope>
    <source>
        <strain evidence="2 3">JCM 13503</strain>
    </source>
</reference>
<evidence type="ECO:0000313" key="3">
    <source>
        <dbReference type="Proteomes" id="UP001589733"/>
    </source>
</evidence>
<sequence>MITKELLLKIRPDQSPVKAVVAAEKLAWALPQYQIVTPLQVAHILAQLAHESGFMPVAENLNYSAKRLPQVWPSRFKTLASAQAYAGNPAALGNFVYAGRLGNGGPESGDGYRYRGRGMIQLTGRENYRTYGKIIGFDLERDPDLLLQYGVSALAAGAFWKAHNLNRWADADDVAGVTRIINGGLHGLAERTTYLRRAKAALGLKP</sequence>
<dbReference type="InterPro" id="IPR023346">
    <property type="entry name" value="Lysozyme-like_dom_sf"/>
</dbReference>
<dbReference type="PANTHER" id="PTHR34408">
    <property type="entry name" value="FAMILY PROTEIN, PUTATIVE-RELATED"/>
    <property type="match status" value="1"/>
</dbReference>
<keyword evidence="3" id="KW-1185">Reference proteome</keyword>